<comment type="subcellular location">
    <subcellularLocation>
        <location evidence="1">Membrane</location>
        <topology evidence="1">Multi-pass membrane protein</topology>
    </subcellularLocation>
</comment>
<comment type="caution">
    <text evidence="8">The sequence shown here is derived from an EMBL/GenBank/DDBJ whole genome shotgun (WGS) entry which is preliminary data.</text>
</comment>
<keyword evidence="4 6" id="KW-1133">Transmembrane helix</keyword>
<evidence type="ECO:0000259" key="7">
    <source>
        <dbReference type="PROSITE" id="PS50850"/>
    </source>
</evidence>
<feature type="transmembrane region" description="Helical" evidence="6">
    <location>
        <begin position="421"/>
        <end position="442"/>
    </location>
</feature>
<evidence type="ECO:0000256" key="3">
    <source>
        <dbReference type="ARBA" id="ARBA00022692"/>
    </source>
</evidence>
<dbReference type="STRING" id="658196.A0A397SRD2"/>
<dbReference type="PROSITE" id="PS50850">
    <property type="entry name" value="MFS"/>
    <property type="match status" value="1"/>
</dbReference>
<feature type="transmembrane region" description="Helical" evidence="6">
    <location>
        <begin position="264"/>
        <end position="284"/>
    </location>
</feature>
<feature type="transmembrane region" description="Helical" evidence="6">
    <location>
        <begin position="356"/>
        <end position="377"/>
    </location>
</feature>
<dbReference type="AlphaFoldDB" id="A0A397SRD2"/>
<name>A0A397SRD2_9GLOM</name>
<evidence type="ECO:0000313" key="8">
    <source>
        <dbReference type="EMBL" id="RIA86497.1"/>
    </source>
</evidence>
<dbReference type="FunFam" id="1.20.1250.20:FF:000034">
    <property type="entry name" value="MFS general substrate transporter"/>
    <property type="match status" value="1"/>
</dbReference>
<evidence type="ECO:0000256" key="6">
    <source>
        <dbReference type="SAM" id="Phobius"/>
    </source>
</evidence>
<keyword evidence="5 6" id="KW-0472">Membrane</keyword>
<organism evidence="8 9">
    <name type="scientific">Glomus cerebriforme</name>
    <dbReference type="NCBI Taxonomy" id="658196"/>
    <lineage>
        <taxon>Eukaryota</taxon>
        <taxon>Fungi</taxon>
        <taxon>Fungi incertae sedis</taxon>
        <taxon>Mucoromycota</taxon>
        <taxon>Glomeromycotina</taxon>
        <taxon>Glomeromycetes</taxon>
        <taxon>Glomerales</taxon>
        <taxon>Glomeraceae</taxon>
        <taxon>Glomus</taxon>
    </lineage>
</organism>
<keyword evidence="3 6" id="KW-0812">Transmembrane</keyword>
<feature type="transmembrane region" description="Helical" evidence="6">
    <location>
        <begin position="328"/>
        <end position="350"/>
    </location>
</feature>
<dbReference type="InterPro" id="IPR011701">
    <property type="entry name" value="MFS"/>
</dbReference>
<reference evidence="8 9" key="1">
    <citation type="submission" date="2018-06" db="EMBL/GenBank/DDBJ databases">
        <title>Comparative genomics reveals the genomic features of Rhizophagus irregularis, R. cerebriforme, R. diaphanum and Gigaspora rosea, and their symbiotic lifestyle signature.</title>
        <authorList>
            <person name="Morin E."/>
            <person name="San Clemente H."/>
            <person name="Chen E.C.H."/>
            <person name="De La Providencia I."/>
            <person name="Hainaut M."/>
            <person name="Kuo A."/>
            <person name="Kohler A."/>
            <person name="Murat C."/>
            <person name="Tang N."/>
            <person name="Roy S."/>
            <person name="Loubradou J."/>
            <person name="Henrissat B."/>
            <person name="Grigoriev I.V."/>
            <person name="Corradi N."/>
            <person name="Roux C."/>
            <person name="Martin F.M."/>
        </authorList>
    </citation>
    <scope>NUCLEOTIDE SEQUENCE [LARGE SCALE GENOMIC DNA]</scope>
    <source>
        <strain evidence="8 9">DAOM 227022</strain>
    </source>
</reference>
<dbReference type="GO" id="GO:0022857">
    <property type="term" value="F:transmembrane transporter activity"/>
    <property type="evidence" value="ECO:0007669"/>
    <property type="project" value="InterPro"/>
</dbReference>
<accession>A0A397SRD2</accession>
<keyword evidence="2" id="KW-0813">Transport</keyword>
<evidence type="ECO:0000313" key="9">
    <source>
        <dbReference type="Proteomes" id="UP000265703"/>
    </source>
</evidence>
<keyword evidence="9" id="KW-1185">Reference proteome</keyword>
<feature type="transmembrane region" description="Helical" evidence="6">
    <location>
        <begin position="65"/>
        <end position="86"/>
    </location>
</feature>
<feature type="transmembrane region" description="Helical" evidence="6">
    <location>
        <begin position="98"/>
        <end position="119"/>
    </location>
</feature>
<evidence type="ECO:0000256" key="1">
    <source>
        <dbReference type="ARBA" id="ARBA00004141"/>
    </source>
</evidence>
<dbReference type="EMBL" id="QKYT01000360">
    <property type="protein sequence ID" value="RIA86497.1"/>
    <property type="molecule type" value="Genomic_DNA"/>
</dbReference>
<feature type="domain" description="Major facilitator superfamily (MFS) profile" evidence="7">
    <location>
        <begin position="35"/>
        <end position="449"/>
    </location>
</feature>
<dbReference type="GO" id="GO:0016020">
    <property type="term" value="C:membrane"/>
    <property type="evidence" value="ECO:0007669"/>
    <property type="project" value="UniProtKB-SubCell"/>
</dbReference>
<feature type="transmembrane region" description="Helical" evidence="6">
    <location>
        <begin position="161"/>
        <end position="183"/>
    </location>
</feature>
<dbReference type="Proteomes" id="UP000265703">
    <property type="component" value="Unassembled WGS sequence"/>
</dbReference>
<evidence type="ECO:0000256" key="5">
    <source>
        <dbReference type="ARBA" id="ARBA00023136"/>
    </source>
</evidence>
<sequence length="479" mass="53329">MSNPKDGTIVTSIDEKFVEDKEFEKKLVRSMDFRIMPLLMLLYFLCFLDRVNIGNAKLSTMEKDLGLVGSEFNWGLSIFFIGYIVFEVPSNIALIKTSAFLWIAFIMFSWGVTVTLIASVKNFGGLLATRFFVGAFEAGLAPGAVYYLATWYKRSEQNARIAYLSIGNSFAGSFSGLLAFALIKLDGKLNLKGWQWLFLVEGLMTIVVAIAAYFLIPDYPEKAKWLTDKERKYATDRLKNDIGKAHIIKYNRTHIYAAFTDYKVYLAMLQLFVASISVSSYQLFLPSIVHGMGFNYVISQLFSIPPFFCAGVSTIIVAIISDRRRNRGLIMILSSIIGIFGYILLIIPSLSIPAKYVGACIVGVGLVPAVTTAVAWIANNIAGHAKRGIAAGLVLMSANVGGILASQIYREKDFPNYTFGNSIALACLVIATCIAFLQYFIYKTLNEKKRKDPQSFLQGKSDEEIKNLGDLHPDFMYIL</sequence>
<dbReference type="FunFam" id="1.20.1250.20:FF:000013">
    <property type="entry name" value="MFS general substrate transporter"/>
    <property type="match status" value="1"/>
</dbReference>
<proteinExistence type="predicted"/>
<feature type="transmembrane region" description="Helical" evidence="6">
    <location>
        <begin position="389"/>
        <end position="409"/>
    </location>
</feature>
<dbReference type="Pfam" id="PF07690">
    <property type="entry name" value="MFS_1"/>
    <property type="match status" value="1"/>
</dbReference>
<feature type="transmembrane region" description="Helical" evidence="6">
    <location>
        <begin position="195"/>
        <end position="216"/>
    </location>
</feature>
<feature type="transmembrane region" description="Helical" evidence="6">
    <location>
        <begin position="35"/>
        <end position="53"/>
    </location>
</feature>
<evidence type="ECO:0000256" key="2">
    <source>
        <dbReference type="ARBA" id="ARBA00022448"/>
    </source>
</evidence>
<dbReference type="SUPFAM" id="SSF103473">
    <property type="entry name" value="MFS general substrate transporter"/>
    <property type="match status" value="1"/>
</dbReference>
<dbReference type="Gene3D" id="1.20.1250.20">
    <property type="entry name" value="MFS general substrate transporter like domains"/>
    <property type="match status" value="2"/>
</dbReference>
<feature type="transmembrane region" description="Helical" evidence="6">
    <location>
        <begin position="131"/>
        <end position="149"/>
    </location>
</feature>
<dbReference type="OrthoDB" id="2985014at2759"/>
<dbReference type="PANTHER" id="PTHR43791:SF36">
    <property type="entry name" value="TRANSPORTER, PUTATIVE (AFU_ORTHOLOGUE AFUA_6G08340)-RELATED"/>
    <property type="match status" value="1"/>
</dbReference>
<evidence type="ECO:0000256" key="4">
    <source>
        <dbReference type="ARBA" id="ARBA00022989"/>
    </source>
</evidence>
<feature type="transmembrane region" description="Helical" evidence="6">
    <location>
        <begin position="296"/>
        <end position="321"/>
    </location>
</feature>
<protein>
    <submittedName>
        <fullName evidence="8">MFS nicotinic acid transporter Tna1</fullName>
    </submittedName>
</protein>
<dbReference type="InterPro" id="IPR020846">
    <property type="entry name" value="MFS_dom"/>
</dbReference>
<dbReference type="PANTHER" id="PTHR43791">
    <property type="entry name" value="PERMEASE-RELATED"/>
    <property type="match status" value="1"/>
</dbReference>
<gene>
    <name evidence="8" type="ORF">C1645_779577</name>
</gene>
<dbReference type="InterPro" id="IPR036259">
    <property type="entry name" value="MFS_trans_sf"/>
</dbReference>